<dbReference type="SUPFAM" id="SSF110857">
    <property type="entry name" value="Gamma-glutamyl cyclotransferase-like"/>
    <property type="match status" value="1"/>
</dbReference>
<dbReference type="InterPro" id="IPR009288">
    <property type="entry name" value="AIG2-like_dom"/>
</dbReference>
<accession>A0A7K0EI99</accession>
<keyword evidence="2" id="KW-0808">Transferase</keyword>
<dbReference type="InterPro" id="IPR036568">
    <property type="entry name" value="GGCT-like_sf"/>
</dbReference>
<comment type="caution">
    <text evidence="2">The sequence shown here is derived from an EMBL/GenBank/DDBJ whole genome shotgun (WGS) entry which is preliminary data.</text>
</comment>
<gene>
    <name evidence="2" type="ORF">GJJ30_07825</name>
</gene>
<dbReference type="AlphaFoldDB" id="A0A7K0EI99"/>
<dbReference type="InterPro" id="IPR013024">
    <property type="entry name" value="GGCT-like"/>
</dbReference>
<organism evidence="2 3">
    <name type="scientific">Larkinella terrae</name>
    <dbReference type="NCBI Taxonomy" id="2025311"/>
    <lineage>
        <taxon>Bacteria</taxon>
        <taxon>Pseudomonadati</taxon>
        <taxon>Bacteroidota</taxon>
        <taxon>Cytophagia</taxon>
        <taxon>Cytophagales</taxon>
        <taxon>Spirosomataceae</taxon>
        <taxon>Larkinella</taxon>
    </lineage>
</organism>
<evidence type="ECO:0000313" key="2">
    <source>
        <dbReference type="EMBL" id="MRS61196.1"/>
    </source>
</evidence>
<dbReference type="Proteomes" id="UP000441754">
    <property type="component" value="Unassembled WGS sequence"/>
</dbReference>
<dbReference type="Pfam" id="PF06094">
    <property type="entry name" value="GGACT"/>
    <property type="match status" value="1"/>
</dbReference>
<dbReference type="CDD" id="cd06661">
    <property type="entry name" value="GGCT_like"/>
    <property type="match status" value="1"/>
</dbReference>
<dbReference type="Gene3D" id="3.10.490.10">
    <property type="entry name" value="Gamma-glutamyl cyclotransferase-like"/>
    <property type="match status" value="1"/>
</dbReference>
<dbReference type="EMBL" id="WJXZ01000004">
    <property type="protein sequence ID" value="MRS61196.1"/>
    <property type="molecule type" value="Genomic_DNA"/>
</dbReference>
<protein>
    <submittedName>
        <fullName evidence="2">Gamma-glutamylcyclotransferase</fullName>
    </submittedName>
</protein>
<feature type="domain" description="Gamma-glutamylcyclotransferase AIG2-like" evidence="1">
    <location>
        <begin position="46"/>
        <end position="163"/>
    </location>
</feature>
<name>A0A7K0EI99_9BACT</name>
<evidence type="ECO:0000313" key="3">
    <source>
        <dbReference type="Proteomes" id="UP000441754"/>
    </source>
</evidence>
<reference evidence="2 3" key="1">
    <citation type="journal article" date="2018" name="Antonie Van Leeuwenhoek">
        <title>Larkinella terrae sp. nov., isolated from soil on Jeju Island, South Korea.</title>
        <authorList>
            <person name="Ten L.N."/>
            <person name="Jeon J."/>
            <person name="Park S.J."/>
            <person name="Park S."/>
            <person name="Lee S.Y."/>
            <person name="Kim M.K."/>
            <person name="Jung H.Y."/>
        </authorList>
    </citation>
    <scope>NUCLEOTIDE SEQUENCE [LARGE SCALE GENOMIC DNA]</scope>
    <source>
        <strain evidence="2 3">KCTC 52001</strain>
    </source>
</reference>
<keyword evidence="3" id="KW-1185">Reference proteome</keyword>
<dbReference type="GO" id="GO:0016740">
    <property type="term" value="F:transferase activity"/>
    <property type="evidence" value="ECO:0007669"/>
    <property type="project" value="UniProtKB-KW"/>
</dbReference>
<proteinExistence type="predicted"/>
<evidence type="ECO:0000259" key="1">
    <source>
        <dbReference type="Pfam" id="PF06094"/>
    </source>
</evidence>
<dbReference type="OrthoDB" id="482277at2"/>
<sequence length="166" mass="19350">MVLSYIGWRVYWFRCDGPVHFWFKFTHIIPNIAYRMPTSATLFRHLFVYGTLLSASKHPMAEFLRQNSKLVGPGFFPGRLYDLGTYPAAVYDPEAAGFVHGELYFFPEPDPDYQTRLQTLDDYEGDEYDRIVVPIQTTDGFVLCWTYVFNQPTDSWPRISSGRFFG</sequence>